<evidence type="ECO:0000313" key="1">
    <source>
        <dbReference type="EMBL" id="CAF4221378.1"/>
    </source>
</evidence>
<evidence type="ECO:0000313" key="2">
    <source>
        <dbReference type="EMBL" id="CAF4320836.1"/>
    </source>
</evidence>
<dbReference type="EMBL" id="CAJOBF010012633">
    <property type="protein sequence ID" value="CAF4320836.1"/>
    <property type="molecule type" value="Genomic_DNA"/>
</dbReference>
<accession>A0A820JAF0</accession>
<evidence type="ECO:0000313" key="4">
    <source>
        <dbReference type="Proteomes" id="UP000663866"/>
    </source>
</evidence>
<organism evidence="2 3">
    <name type="scientific">Rotaria magnacalcarata</name>
    <dbReference type="NCBI Taxonomy" id="392030"/>
    <lineage>
        <taxon>Eukaryota</taxon>
        <taxon>Metazoa</taxon>
        <taxon>Spiralia</taxon>
        <taxon>Gnathifera</taxon>
        <taxon>Rotifera</taxon>
        <taxon>Eurotatoria</taxon>
        <taxon>Bdelloidea</taxon>
        <taxon>Philodinida</taxon>
        <taxon>Philodinidae</taxon>
        <taxon>Rotaria</taxon>
    </lineage>
</organism>
<gene>
    <name evidence="1" type="ORF">OVN521_LOCUS27458</name>
    <name evidence="2" type="ORF">UXM345_LOCUS34459</name>
</gene>
<dbReference type="AlphaFoldDB" id="A0A820JAF0"/>
<evidence type="ECO:0000313" key="3">
    <source>
        <dbReference type="Proteomes" id="UP000663842"/>
    </source>
</evidence>
<proteinExistence type="predicted"/>
<comment type="caution">
    <text evidence="2">The sequence shown here is derived from an EMBL/GenBank/DDBJ whole genome shotgun (WGS) entry which is preliminary data.</text>
</comment>
<keyword evidence="4" id="KW-1185">Reference proteome</keyword>
<dbReference type="Proteomes" id="UP000663842">
    <property type="component" value="Unassembled WGS sequence"/>
</dbReference>
<reference evidence="2" key="1">
    <citation type="submission" date="2021-02" db="EMBL/GenBank/DDBJ databases">
        <authorList>
            <person name="Nowell W R."/>
        </authorList>
    </citation>
    <scope>NUCLEOTIDE SEQUENCE</scope>
</reference>
<dbReference type="EMBL" id="CAJOBG010007596">
    <property type="protein sequence ID" value="CAF4221378.1"/>
    <property type="molecule type" value="Genomic_DNA"/>
</dbReference>
<sequence>MDDSGCNIENADGIFERDYKFIFDVVRTIASLDFANNKKITQSDAIRTIQTSLFYLKYENVIEDGKTLTETCIELEPNSLKDNFDNVDELIKRLCNRRTTQLVFDKIKKKLNNYF</sequence>
<protein>
    <submittedName>
        <fullName evidence="2">Uncharacterized protein</fullName>
    </submittedName>
</protein>
<dbReference type="Proteomes" id="UP000663866">
    <property type="component" value="Unassembled WGS sequence"/>
</dbReference>
<name>A0A820JAF0_9BILA</name>